<evidence type="ECO:0000313" key="2">
    <source>
        <dbReference type="Proteomes" id="UP000189229"/>
    </source>
</evidence>
<dbReference type="EMBL" id="MVBM01000004">
    <property type="protein sequence ID" value="OOK73666.1"/>
    <property type="molecule type" value="Genomic_DNA"/>
</dbReference>
<accession>A0A1V3X4B1</accession>
<organism evidence="1 2">
    <name type="scientific">Mycobacterium kansasii</name>
    <dbReference type="NCBI Taxonomy" id="1768"/>
    <lineage>
        <taxon>Bacteria</taxon>
        <taxon>Bacillati</taxon>
        <taxon>Actinomycetota</taxon>
        <taxon>Actinomycetes</taxon>
        <taxon>Mycobacteriales</taxon>
        <taxon>Mycobacteriaceae</taxon>
        <taxon>Mycobacterium</taxon>
    </lineage>
</organism>
<proteinExistence type="predicted"/>
<dbReference type="AlphaFoldDB" id="A0A1V3X4B1"/>
<reference evidence="1 2" key="1">
    <citation type="submission" date="2017-02" db="EMBL/GenBank/DDBJ databases">
        <title>Complete genome sequences of Mycobacterium kansasii strains isolated from rhesus macaques.</title>
        <authorList>
            <person name="Panda A."/>
            <person name="Nagaraj S."/>
            <person name="Zhao X."/>
            <person name="Tettelin H."/>
            <person name="Detolla L.J."/>
        </authorList>
    </citation>
    <scope>NUCLEOTIDE SEQUENCE [LARGE SCALE GENOMIC DNA]</scope>
    <source>
        <strain evidence="1 2">11-3813</strain>
    </source>
</reference>
<evidence type="ECO:0008006" key="3">
    <source>
        <dbReference type="Google" id="ProtNLM"/>
    </source>
</evidence>
<dbReference type="InterPro" id="IPR021441">
    <property type="entry name" value="DUF3090"/>
</dbReference>
<gene>
    <name evidence="1" type="ORF">BZL30_4339</name>
</gene>
<name>A0A1V3X4B1_MYCKA</name>
<dbReference type="Pfam" id="PF11290">
    <property type="entry name" value="DUF3090"/>
    <property type="match status" value="1"/>
</dbReference>
<sequence>MFLTPESARQFATRSNRVISAGRPPCPLCQEPLDPQGHICARTNGYRRDLLFGSDDEPEQ</sequence>
<dbReference type="Proteomes" id="UP000189229">
    <property type="component" value="Unassembled WGS sequence"/>
</dbReference>
<protein>
    <recommendedName>
        <fullName evidence="3">DUF3090 family protein</fullName>
    </recommendedName>
</protein>
<comment type="caution">
    <text evidence="1">The sequence shown here is derived from an EMBL/GenBank/DDBJ whole genome shotgun (WGS) entry which is preliminary data.</text>
</comment>
<evidence type="ECO:0000313" key="1">
    <source>
        <dbReference type="EMBL" id="OOK73666.1"/>
    </source>
</evidence>